<keyword evidence="3 6" id="KW-0238">DNA-binding</keyword>
<keyword evidence="7" id="KW-1185">Reference proteome</keyword>
<organism evidence="6 7">
    <name type="scientific">Ancylobacter tetraedralis</name>
    <dbReference type="NCBI Taxonomy" id="217068"/>
    <lineage>
        <taxon>Bacteria</taxon>
        <taxon>Pseudomonadati</taxon>
        <taxon>Pseudomonadota</taxon>
        <taxon>Alphaproteobacteria</taxon>
        <taxon>Hyphomicrobiales</taxon>
        <taxon>Xanthobacteraceae</taxon>
        <taxon>Ancylobacter</taxon>
    </lineage>
</organism>
<evidence type="ECO:0000256" key="4">
    <source>
        <dbReference type="ARBA" id="ARBA00023163"/>
    </source>
</evidence>
<dbReference type="Gene3D" id="1.10.10.10">
    <property type="entry name" value="Winged helix-like DNA-binding domain superfamily/Winged helix DNA-binding domain"/>
    <property type="match status" value="1"/>
</dbReference>
<reference evidence="6 7" key="1">
    <citation type="submission" date="2020-08" db="EMBL/GenBank/DDBJ databases">
        <title>Genomic Encyclopedia of Type Strains, Phase IV (KMG-IV): sequencing the most valuable type-strain genomes for metagenomic binning, comparative biology and taxonomic classification.</title>
        <authorList>
            <person name="Goeker M."/>
        </authorList>
    </citation>
    <scope>NUCLEOTIDE SEQUENCE [LARGE SCALE GENOMIC DNA]</scope>
    <source>
        <strain evidence="6 7">DSM 5895</strain>
    </source>
</reference>
<keyword evidence="2" id="KW-0805">Transcription regulation</keyword>
<sequence length="309" mass="34263">MPETFHRRLPPLLALRAFETFGRNGTVRGAADELAVSHTVVSRHIQNLEAAIGVKLVQKSGRGLSLTREGKRYSGQLSRALDLIASATGELWGGSSDALHICCMAGLASRRLLARLPEIERFLGGREIILQPISARPDFSKGEVDAEINYLEYPNFPPDLRGEIVYRPRILAVTSQAFNEAHRHIRTASDLVKLPLLHERSMRQWENWLEHAGVVSVPPLKGPKLWHGHLAVEAARLGQGVALVSDLMAGELLTTGELVEVCRADVRLGAYYFIAPARRWNDPAISALRDWLHGFVRQCMVEPVATPSR</sequence>
<dbReference type="Pfam" id="PF00126">
    <property type="entry name" value="HTH_1"/>
    <property type="match status" value="1"/>
</dbReference>
<evidence type="ECO:0000313" key="6">
    <source>
        <dbReference type="EMBL" id="MBB3773836.1"/>
    </source>
</evidence>
<dbReference type="InterPro" id="IPR058163">
    <property type="entry name" value="LysR-type_TF_proteobact-type"/>
</dbReference>
<comment type="caution">
    <text evidence="6">The sequence shown here is derived from an EMBL/GenBank/DDBJ whole genome shotgun (WGS) entry which is preliminary data.</text>
</comment>
<dbReference type="SUPFAM" id="SSF46785">
    <property type="entry name" value="Winged helix' DNA-binding domain"/>
    <property type="match status" value="1"/>
</dbReference>
<dbReference type="InterPro" id="IPR000847">
    <property type="entry name" value="LysR_HTH_N"/>
</dbReference>
<proteinExistence type="inferred from homology"/>
<dbReference type="RefSeq" id="WP_183192035.1">
    <property type="nucleotide sequence ID" value="NZ_JACICD010000015.1"/>
</dbReference>
<evidence type="ECO:0000256" key="3">
    <source>
        <dbReference type="ARBA" id="ARBA00023125"/>
    </source>
</evidence>
<dbReference type="InterPro" id="IPR005119">
    <property type="entry name" value="LysR_subst-bd"/>
</dbReference>
<protein>
    <submittedName>
        <fullName evidence="6">DNA-binding transcriptional LysR family regulator</fullName>
    </submittedName>
</protein>
<dbReference type="EMBL" id="JACICD010000015">
    <property type="protein sequence ID" value="MBB3773836.1"/>
    <property type="molecule type" value="Genomic_DNA"/>
</dbReference>
<evidence type="ECO:0000259" key="5">
    <source>
        <dbReference type="PROSITE" id="PS50931"/>
    </source>
</evidence>
<dbReference type="InterPro" id="IPR036388">
    <property type="entry name" value="WH-like_DNA-bd_sf"/>
</dbReference>
<dbReference type="InterPro" id="IPR036390">
    <property type="entry name" value="WH_DNA-bd_sf"/>
</dbReference>
<dbReference type="SUPFAM" id="SSF53850">
    <property type="entry name" value="Periplasmic binding protein-like II"/>
    <property type="match status" value="1"/>
</dbReference>
<dbReference type="PANTHER" id="PTHR30537">
    <property type="entry name" value="HTH-TYPE TRANSCRIPTIONAL REGULATOR"/>
    <property type="match status" value="1"/>
</dbReference>
<dbReference type="AlphaFoldDB" id="A0A839ZGU7"/>
<name>A0A839ZGU7_9HYPH</name>
<dbReference type="GO" id="GO:0003700">
    <property type="term" value="F:DNA-binding transcription factor activity"/>
    <property type="evidence" value="ECO:0007669"/>
    <property type="project" value="InterPro"/>
</dbReference>
<dbReference type="Gene3D" id="3.40.190.10">
    <property type="entry name" value="Periplasmic binding protein-like II"/>
    <property type="match status" value="2"/>
</dbReference>
<evidence type="ECO:0000256" key="1">
    <source>
        <dbReference type="ARBA" id="ARBA00009437"/>
    </source>
</evidence>
<evidence type="ECO:0000313" key="7">
    <source>
        <dbReference type="Proteomes" id="UP000533469"/>
    </source>
</evidence>
<evidence type="ECO:0000256" key="2">
    <source>
        <dbReference type="ARBA" id="ARBA00023015"/>
    </source>
</evidence>
<dbReference type="Pfam" id="PF03466">
    <property type="entry name" value="LysR_substrate"/>
    <property type="match status" value="1"/>
</dbReference>
<keyword evidence="4" id="KW-0804">Transcription</keyword>
<feature type="domain" description="HTH lysR-type" evidence="5">
    <location>
        <begin position="10"/>
        <end position="67"/>
    </location>
</feature>
<dbReference type="GO" id="GO:0006351">
    <property type="term" value="P:DNA-templated transcription"/>
    <property type="evidence" value="ECO:0007669"/>
    <property type="project" value="TreeGrafter"/>
</dbReference>
<dbReference type="PROSITE" id="PS50931">
    <property type="entry name" value="HTH_LYSR"/>
    <property type="match status" value="1"/>
</dbReference>
<dbReference type="Proteomes" id="UP000533469">
    <property type="component" value="Unassembled WGS sequence"/>
</dbReference>
<accession>A0A839ZGU7</accession>
<comment type="similarity">
    <text evidence="1">Belongs to the LysR transcriptional regulatory family.</text>
</comment>
<gene>
    <name evidence="6" type="ORF">FHS55_004481</name>
</gene>
<dbReference type="GO" id="GO:0043565">
    <property type="term" value="F:sequence-specific DNA binding"/>
    <property type="evidence" value="ECO:0007669"/>
    <property type="project" value="TreeGrafter"/>
</dbReference>
<dbReference type="PANTHER" id="PTHR30537:SF79">
    <property type="entry name" value="TRANSCRIPTIONAL REGULATOR-RELATED"/>
    <property type="match status" value="1"/>
</dbReference>